<proteinExistence type="predicted"/>
<evidence type="ECO:0000313" key="3">
    <source>
        <dbReference type="Proteomes" id="UP001331515"/>
    </source>
</evidence>
<sequence length="107" mass="12026">MKISTFPAVKPFIKLTRGRIGVEEEGRGKVTLGEGAGGKQVQSEAERGGKVTVGTEARGRKLSLFGRRRRMRVIWRRAGQTEEAELRVTLKRGLEIQRKTSLTLEYK</sequence>
<dbReference type="EMBL" id="JAURVH010001513">
    <property type="protein sequence ID" value="KAK5935175.1"/>
    <property type="molecule type" value="Genomic_DNA"/>
</dbReference>
<comment type="caution">
    <text evidence="2">The sequence shown here is derived from an EMBL/GenBank/DDBJ whole genome shotgun (WGS) entry which is preliminary data.</text>
</comment>
<reference evidence="2 3" key="1">
    <citation type="journal article" date="2023" name="Mol. Biol. Evol.">
        <title>Genomics of Secondarily Temperate Adaptation in the Only Non-Antarctic Icefish.</title>
        <authorList>
            <person name="Rivera-Colon A.G."/>
            <person name="Rayamajhi N."/>
            <person name="Minhas B.F."/>
            <person name="Madrigal G."/>
            <person name="Bilyk K.T."/>
            <person name="Yoon V."/>
            <person name="Hune M."/>
            <person name="Gregory S."/>
            <person name="Cheng C.H.C."/>
            <person name="Catchen J.M."/>
        </authorList>
    </citation>
    <scope>NUCLEOTIDE SEQUENCE [LARGE SCALE GENOMIC DNA]</scope>
    <source>
        <tissue evidence="2">White muscle</tissue>
    </source>
</reference>
<keyword evidence="3" id="KW-1185">Reference proteome</keyword>
<accession>A0AAN8EFN7</accession>
<dbReference type="Proteomes" id="UP001331515">
    <property type="component" value="Unassembled WGS sequence"/>
</dbReference>
<protein>
    <submittedName>
        <fullName evidence="2">Uncharacterized protein</fullName>
    </submittedName>
</protein>
<dbReference type="AlphaFoldDB" id="A0AAN8EFN7"/>
<name>A0AAN8EFN7_CHAGU</name>
<gene>
    <name evidence="2" type="ORF">CgunFtcFv8_020560</name>
</gene>
<organism evidence="2 3">
    <name type="scientific">Champsocephalus gunnari</name>
    <name type="common">Mackerel icefish</name>
    <dbReference type="NCBI Taxonomy" id="52237"/>
    <lineage>
        <taxon>Eukaryota</taxon>
        <taxon>Metazoa</taxon>
        <taxon>Chordata</taxon>
        <taxon>Craniata</taxon>
        <taxon>Vertebrata</taxon>
        <taxon>Euteleostomi</taxon>
        <taxon>Actinopterygii</taxon>
        <taxon>Neopterygii</taxon>
        <taxon>Teleostei</taxon>
        <taxon>Neoteleostei</taxon>
        <taxon>Acanthomorphata</taxon>
        <taxon>Eupercaria</taxon>
        <taxon>Perciformes</taxon>
        <taxon>Notothenioidei</taxon>
        <taxon>Channichthyidae</taxon>
        <taxon>Champsocephalus</taxon>
    </lineage>
</organism>
<feature type="region of interest" description="Disordered" evidence="1">
    <location>
        <begin position="29"/>
        <end position="51"/>
    </location>
</feature>
<evidence type="ECO:0000256" key="1">
    <source>
        <dbReference type="SAM" id="MobiDB-lite"/>
    </source>
</evidence>
<evidence type="ECO:0000313" key="2">
    <source>
        <dbReference type="EMBL" id="KAK5935175.1"/>
    </source>
</evidence>